<feature type="region of interest" description="Disordered" evidence="3">
    <location>
        <begin position="55"/>
        <end position="79"/>
    </location>
</feature>
<feature type="compositionally biased region" description="Polar residues" evidence="3">
    <location>
        <begin position="245"/>
        <end position="254"/>
    </location>
</feature>
<feature type="domain" description="LOB" evidence="4">
    <location>
        <begin position="84"/>
        <end position="191"/>
    </location>
</feature>
<evidence type="ECO:0000313" key="5">
    <source>
        <dbReference type="EMBL" id="KAF2614540.1"/>
    </source>
</evidence>
<organism evidence="5">
    <name type="scientific">Brassica cretica</name>
    <name type="common">Mustard</name>
    <dbReference type="NCBI Taxonomy" id="69181"/>
    <lineage>
        <taxon>Eukaryota</taxon>
        <taxon>Viridiplantae</taxon>
        <taxon>Streptophyta</taxon>
        <taxon>Embryophyta</taxon>
        <taxon>Tracheophyta</taxon>
        <taxon>Spermatophyta</taxon>
        <taxon>Magnoliopsida</taxon>
        <taxon>eudicotyledons</taxon>
        <taxon>Gunneridae</taxon>
        <taxon>Pentapetalae</taxon>
        <taxon>rosids</taxon>
        <taxon>malvids</taxon>
        <taxon>Brassicales</taxon>
        <taxon>Brassicaceae</taxon>
        <taxon>Brassiceae</taxon>
        <taxon>Brassica</taxon>
    </lineage>
</organism>
<sequence length="269" mass="29254">MGAISALQQQVQALQSELTAVRSEILKYKQREAVATLILPSNSQVAGFHSSGISVIAPPPQTPSTPPQPTVAPPPPSSCVFSQPTTRGLEYGDIENENNSYFAFKISKLLSGRFHYKVSEYCWQYSHNVKTIFNTKQEVPESQRADAANSLVYEANVRLRDPVYGCMGAISALQQQVQALQSELTAVRSEILKYKQREAVATLILPSNSQVAGFHSSGISVIAPPPQTPSTPPQPTVAPPPPSSCVFSQPTTRTLEYGDNENENNSYFG</sequence>
<dbReference type="EMBL" id="QGKY02000089">
    <property type="protein sequence ID" value="KAF2614540.1"/>
    <property type="molecule type" value="Genomic_DNA"/>
</dbReference>
<keyword evidence="2" id="KW-0175">Coiled coil</keyword>
<dbReference type="PROSITE" id="PS50891">
    <property type="entry name" value="LOB"/>
    <property type="match status" value="1"/>
</dbReference>
<feature type="region of interest" description="Disordered" evidence="3">
    <location>
        <begin position="218"/>
        <end position="269"/>
    </location>
</feature>
<feature type="compositionally biased region" description="Pro residues" evidence="3">
    <location>
        <begin position="223"/>
        <end position="243"/>
    </location>
</feature>
<name>A0A8S9M323_BRACR</name>
<feature type="compositionally biased region" description="Pro residues" evidence="3">
    <location>
        <begin position="57"/>
        <end position="77"/>
    </location>
</feature>
<dbReference type="Pfam" id="PF03195">
    <property type="entry name" value="LOB"/>
    <property type="match status" value="1"/>
</dbReference>
<protein>
    <recommendedName>
        <fullName evidence="4">LOB domain-containing protein</fullName>
    </recommendedName>
</protein>
<proteinExistence type="inferred from homology"/>
<evidence type="ECO:0000256" key="2">
    <source>
        <dbReference type="SAM" id="Coils"/>
    </source>
</evidence>
<evidence type="ECO:0000256" key="3">
    <source>
        <dbReference type="SAM" id="MobiDB-lite"/>
    </source>
</evidence>
<accession>A0A8S9M323</accession>
<reference evidence="5" key="1">
    <citation type="submission" date="2019-12" db="EMBL/GenBank/DDBJ databases">
        <title>Genome sequencing and annotation of Brassica cretica.</title>
        <authorList>
            <person name="Studholme D.J."/>
            <person name="Sarris P.F."/>
        </authorList>
    </citation>
    <scope>NUCLEOTIDE SEQUENCE</scope>
    <source>
        <strain evidence="5">PFS-102/07</strain>
        <tissue evidence="5">Leaf</tissue>
    </source>
</reference>
<dbReference type="AlphaFoldDB" id="A0A8S9M323"/>
<dbReference type="PANTHER" id="PTHR31301:SF87">
    <property type="entry name" value="LOB DOMAIN-CONTAINING PROTEIN 15"/>
    <property type="match status" value="1"/>
</dbReference>
<gene>
    <name evidence="5" type="ORF">F2Q70_00008685</name>
</gene>
<feature type="coiled-coil region" evidence="2">
    <location>
        <begin position="170"/>
        <end position="197"/>
    </location>
</feature>
<dbReference type="PANTHER" id="PTHR31301">
    <property type="entry name" value="LOB DOMAIN-CONTAINING PROTEIN 4-RELATED"/>
    <property type="match status" value="1"/>
</dbReference>
<evidence type="ECO:0000259" key="4">
    <source>
        <dbReference type="PROSITE" id="PS50891"/>
    </source>
</evidence>
<evidence type="ECO:0000256" key="1">
    <source>
        <dbReference type="ARBA" id="ARBA00005474"/>
    </source>
</evidence>
<comment type="similarity">
    <text evidence="1">Belongs to the LOB domain-containing protein family.</text>
</comment>
<dbReference type="InterPro" id="IPR004883">
    <property type="entry name" value="LOB"/>
</dbReference>
<feature type="coiled-coil region" evidence="2">
    <location>
        <begin position="4"/>
        <end position="31"/>
    </location>
</feature>
<comment type="caution">
    <text evidence="5">The sequence shown here is derived from an EMBL/GenBank/DDBJ whole genome shotgun (WGS) entry which is preliminary data.</text>
</comment>